<keyword evidence="6 8" id="KW-0131">Cell cycle</keyword>
<name>A0AAD9CP38_DISEL</name>
<keyword evidence="2 8" id="KW-0132">Cell division</keyword>
<evidence type="ECO:0000256" key="6">
    <source>
        <dbReference type="ARBA" id="ARBA00023306"/>
    </source>
</evidence>
<dbReference type="AlphaFoldDB" id="A0AAD9CP38"/>
<keyword evidence="3 8" id="KW-0498">Mitosis</keyword>
<dbReference type="PANTHER" id="PTHR32123:SF9">
    <property type="entry name" value="PROTEIN SPINDLY"/>
    <property type="match status" value="1"/>
</dbReference>
<dbReference type="GO" id="GO:0007080">
    <property type="term" value="P:mitotic metaphase chromosome alignment"/>
    <property type="evidence" value="ECO:0007669"/>
    <property type="project" value="TreeGrafter"/>
</dbReference>
<feature type="compositionally biased region" description="Basic and acidic residues" evidence="9">
    <location>
        <begin position="449"/>
        <end position="465"/>
    </location>
</feature>
<keyword evidence="1 8" id="KW-0158">Chromosome</keyword>
<protein>
    <recommendedName>
        <fullName evidence="8">Protein Spindly</fullName>
    </recommendedName>
    <alternativeName>
        <fullName evidence="8">Coiled-coil domain-containing protein 99</fullName>
    </alternativeName>
    <alternativeName>
        <fullName evidence="8">Spindle apparatus coiled-coil domain-containing protein 1</fullName>
    </alternativeName>
</protein>
<dbReference type="PANTHER" id="PTHR32123">
    <property type="entry name" value="BICD FAMILY-LIKE CARGO ADAPTER"/>
    <property type="match status" value="1"/>
</dbReference>
<keyword evidence="11" id="KW-1185">Reference proteome</keyword>
<dbReference type="GO" id="GO:0000132">
    <property type="term" value="P:establishment of mitotic spindle orientation"/>
    <property type="evidence" value="ECO:0007669"/>
    <property type="project" value="TreeGrafter"/>
</dbReference>
<evidence type="ECO:0000256" key="5">
    <source>
        <dbReference type="ARBA" id="ARBA00023054"/>
    </source>
</evidence>
<dbReference type="HAMAP" id="MF_03041">
    <property type="entry name" value="SPDLY"/>
    <property type="match status" value="1"/>
</dbReference>
<keyword evidence="7 8" id="KW-0137">Centromere</keyword>
<dbReference type="GO" id="GO:0034501">
    <property type="term" value="P:protein localization to kinetochore"/>
    <property type="evidence" value="ECO:0007669"/>
    <property type="project" value="UniProtKB-UniRule"/>
</dbReference>
<evidence type="ECO:0000313" key="11">
    <source>
        <dbReference type="Proteomes" id="UP001228049"/>
    </source>
</evidence>
<accession>A0AAD9CP38</accession>
<evidence type="ECO:0000256" key="3">
    <source>
        <dbReference type="ARBA" id="ARBA00022776"/>
    </source>
</evidence>
<dbReference type="Proteomes" id="UP001228049">
    <property type="component" value="Unassembled WGS sequence"/>
</dbReference>
<comment type="subcellular location">
    <subcellularLocation>
        <location evidence="8">Chromosome</location>
        <location evidence="8">Centromere</location>
        <location evidence="8">Kinetochore</location>
    </subcellularLocation>
</comment>
<feature type="region of interest" description="Disordered" evidence="9">
    <location>
        <begin position="355"/>
        <end position="379"/>
    </location>
</feature>
<comment type="caution">
    <text evidence="10">The sequence shown here is derived from an EMBL/GenBank/DDBJ whole genome shotgun (WGS) entry which is preliminary data.</text>
</comment>
<sequence length="492" mass="56535">MAAEEETQRLRSQLREREEQVHQAAQAGLDLLNQQMELQSRLDEQRVEMTNALEVLEQEKYSLQKEVVLKTRMFESLQSDFECLKSQQRRQLEEQQEHLERSRTSALNELNNKLLALQSALEESQLSEKQLEHKLEVQTETLNNKMEELRALNENTQSSMTSEMMEVQLKIMELETLKKAREANRDLQVELDLVLQQAQDPSSRGNSLFAEVQIATLMQLQGSRADPAQLERLQSMLSEKNGEIQNLMMKLQRLEKVEMLLKSQPANPGPAEGGEGQDETYYTDLLKMKLSNTVKDAERLGDELSLQRMKSLSESQRALELERKLYSSERLLKQTQSDKIKLQLRVEELQHKYEPKAKKNQIQKSKKEKLPFNITPPSEETMLHKGEQVVAVAIDVTNVKDSDAEAHSTAETESSTKTEHTGEPRPAKCVKISDDKPTEIPNPSSPGSDSKEVQREENQQQNKREERRKKPRTVEMIHMGSTSSMENQCAQQ</sequence>
<keyword evidence="5 8" id="KW-0175">Coiled coil</keyword>
<evidence type="ECO:0000256" key="7">
    <source>
        <dbReference type="ARBA" id="ARBA00023328"/>
    </source>
</evidence>
<gene>
    <name evidence="8" type="primary">SPDL1</name>
    <name evidence="8" type="synonym">CCDC99</name>
    <name evidence="10" type="ORF">KUDE01_011765</name>
</gene>
<dbReference type="GO" id="GO:0007094">
    <property type="term" value="P:mitotic spindle assembly checkpoint signaling"/>
    <property type="evidence" value="ECO:0007669"/>
    <property type="project" value="InterPro"/>
</dbReference>
<evidence type="ECO:0000256" key="1">
    <source>
        <dbReference type="ARBA" id="ARBA00022454"/>
    </source>
</evidence>
<evidence type="ECO:0000256" key="4">
    <source>
        <dbReference type="ARBA" id="ARBA00022838"/>
    </source>
</evidence>
<feature type="compositionally biased region" description="Polar residues" evidence="9">
    <location>
        <begin position="480"/>
        <end position="492"/>
    </location>
</feature>
<evidence type="ECO:0000256" key="8">
    <source>
        <dbReference type="HAMAP-Rule" id="MF_03041"/>
    </source>
</evidence>
<evidence type="ECO:0000313" key="10">
    <source>
        <dbReference type="EMBL" id="KAK1904583.1"/>
    </source>
</evidence>
<dbReference type="EMBL" id="JASDAP010000004">
    <property type="protein sequence ID" value="KAK1904583.1"/>
    <property type="molecule type" value="Genomic_DNA"/>
</dbReference>
<feature type="coiled-coil region" evidence="8">
    <location>
        <begin position="230"/>
        <end position="264"/>
    </location>
</feature>
<feature type="compositionally biased region" description="Basic and acidic residues" evidence="9">
    <location>
        <begin position="401"/>
        <end position="438"/>
    </location>
</feature>
<dbReference type="InterPro" id="IPR028593">
    <property type="entry name" value="SPDLY_chordates"/>
</dbReference>
<dbReference type="GO" id="GO:0000940">
    <property type="term" value="C:outer kinetochore"/>
    <property type="evidence" value="ECO:0007669"/>
    <property type="project" value="UniProtKB-UniRule"/>
</dbReference>
<evidence type="ECO:0000256" key="9">
    <source>
        <dbReference type="SAM" id="MobiDB-lite"/>
    </source>
</evidence>
<proteinExistence type="inferred from homology"/>
<feature type="compositionally biased region" description="Basic residues" evidence="9">
    <location>
        <begin position="358"/>
        <end position="367"/>
    </location>
</feature>
<organism evidence="10 11">
    <name type="scientific">Dissostichus eleginoides</name>
    <name type="common">Patagonian toothfish</name>
    <name type="synonym">Dissostichus amissus</name>
    <dbReference type="NCBI Taxonomy" id="100907"/>
    <lineage>
        <taxon>Eukaryota</taxon>
        <taxon>Metazoa</taxon>
        <taxon>Chordata</taxon>
        <taxon>Craniata</taxon>
        <taxon>Vertebrata</taxon>
        <taxon>Euteleostomi</taxon>
        <taxon>Actinopterygii</taxon>
        <taxon>Neopterygii</taxon>
        <taxon>Teleostei</taxon>
        <taxon>Neoteleostei</taxon>
        <taxon>Acanthomorphata</taxon>
        <taxon>Eupercaria</taxon>
        <taxon>Perciformes</taxon>
        <taxon>Notothenioidei</taxon>
        <taxon>Nototheniidae</taxon>
        <taxon>Dissostichus</taxon>
    </lineage>
</organism>
<dbReference type="GO" id="GO:0043515">
    <property type="term" value="F:kinetochore binding"/>
    <property type="evidence" value="ECO:0007669"/>
    <property type="project" value="UniProtKB-UniRule"/>
</dbReference>
<dbReference type="GO" id="GO:0051301">
    <property type="term" value="P:cell division"/>
    <property type="evidence" value="ECO:0007669"/>
    <property type="project" value="UniProtKB-KW"/>
</dbReference>
<evidence type="ECO:0000256" key="2">
    <source>
        <dbReference type="ARBA" id="ARBA00022618"/>
    </source>
</evidence>
<feature type="region of interest" description="Disordered" evidence="9">
    <location>
        <begin position="401"/>
        <end position="492"/>
    </location>
</feature>
<comment type="similarity">
    <text evidence="8">Belongs to the Spindly family.</text>
</comment>
<reference evidence="10" key="1">
    <citation type="submission" date="2023-04" db="EMBL/GenBank/DDBJ databases">
        <title>Chromosome-level genome of Chaenocephalus aceratus.</title>
        <authorList>
            <person name="Park H."/>
        </authorList>
    </citation>
    <scope>NUCLEOTIDE SEQUENCE</scope>
    <source>
        <strain evidence="10">DE</strain>
        <tissue evidence="10">Muscle</tissue>
    </source>
</reference>
<dbReference type="GO" id="GO:0000922">
    <property type="term" value="C:spindle pole"/>
    <property type="evidence" value="ECO:0007669"/>
    <property type="project" value="TreeGrafter"/>
</dbReference>
<keyword evidence="4 8" id="KW-0995">Kinetochore</keyword>
<comment type="function">
    <text evidence="8">Required for the localization of dynein and dynactin to the mitotic kintochore. Dynein is believed to control the initial lateral interaction between the kinetochore and spindle microtubules and to facilitate the subsequent formation of end-on kinetochore-microtubule attachments mediated by the NDC80 complex.</text>
</comment>
<dbReference type="InterPro" id="IPR051149">
    <property type="entry name" value="Spindly/BICDR_Dynein_Adapter"/>
</dbReference>
<feature type="coiled-coil region" evidence="8">
    <location>
        <begin position="39"/>
        <end position="197"/>
    </location>
</feature>